<accession>A0ACC0B7S3</accession>
<protein>
    <submittedName>
        <fullName evidence="1">Uncharacterized protein</fullName>
    </submittedName>
</protein>
<gene>
    <name evidence="1" type="ORF">M9H77_18441</name>
</gene>
<dbReference type="EMBL" id="CM044704">
    <property type="protein sequence ID" value="KAI5668588.1"/>
    <property type="molecule type" value="Genomic_DNA"/>
</dbReference>
<comment type="caution">
    <text evidence="1">The sequence shown here is derived from an EMBL/GenBank/DDBJ whole genome shotgun (WGS) entry which is preliminary data.</text>
</comment>
<sequence>MFSSQISSKRSEAQQATEVLGQEFLDQISPEGHMFMFYLFKLEPSVKFLFMLSCGWLDPWFLCGLGGRPKGFGCFPIILGLGCTSLVKAHRNTLRAASPCTVPTNPPPTIILIVWRAFTNQNGHLLLVMQRSTPLIPPIDHPWGNLSRCPYSPYLKQIKCTPS</sequence>
<keyword evidence="2" id="KW-1185">Reference proteome</keyword>
<evidence type="ECO:0000313" key="2">
    <source>
        <dbReference type="Proteomes" id="UP001060085"/>
    </source>
</evidence>
<reference evidence="2" key="1">
    <citation type="journal article" date="2023" name="Nat. Plants">
        <title>Single-cell RNA sequencing provides a high-resolution roadmap for understanding the multicellular compartmentation of specialized metabolism.</title>
        <authorList>
            <person name="Sun S."/>
            <person name="Shen X."/>
            <person name="Li Y."/>
            <person name="Li Y."/>
            <person name="Wang S."/>
            <person name="Li R."/>
            <person name="Zhang H."/>
            <person name="Shen G."/>
            <person name="Guo B."/>
            <person name="Wei J."/>
            <person name="Xu J."/>
            <person name="St-Pierre B."/>
            <person name="Chen S."/>
            <person name="Sun C."/>
        </authorList>
    </citation>
    <scope>NUCLEOTIDE SEQUENCE [LARGE SCALE GENOMIC DNA]</scope>
</reference>
<name>A0ACC0B7S3_CATRO</name>
<proteinExistence type="predicted"/>
<dbReference type="Proteomes" id="UP001060085">
    <property type="component" value="Linkage Group LG04"/>
</dbReference>
<organism evidence="1 2">
    <name type="scientific">Catharanthus roseus</name>
    <name type="common">Madagascar periwinkle</name>
    <name type="synonym">Vinca rosea</name>
    <dbReference type="NCBI Taxonomy" id="4058"/>
    <lineage>
        <taxon>Eukaryota</taxon>
        <taxon>Viridiplantae</taxon>
        <taxon>Streptophyta</taxon>
        <taxon>Embryophyta</taxon>
        <taxon>Tracheophyta</taxon>
        <taxon>Spermatophyta</taxon>
        <taxon>Magnoliopsida</taxon>
        <taxon>eudicotyledons</taxon>
        <taxon>Gunneridae</taxon>
        <taxon>Pentapetalae</taxon>
        <taxon>asterids</taxon>
        <taxon>lamiids</taxon>
        <taxon>Gentianales</taxon>
        <taxon>Apocynaceae</taxon>
        <taxon>Rauvolfioideae</taxon>
        <taxon>Vinceae</taxon>
        <taxon>Catharanthinae</taxon>
        <taxon>Catharanthus</taxon>
    </lineage>
</organism>
<evidence type="ECO:0000313" key="1">
    <source>
        <dbReference type="EMBL" id="KAI5668588.1"/>
    </source>
</evidence>